<dbReference type="Gene3D" id="3.40.1690.10">
    <property type="entry name" value="secretion proteins EscU"/>
    <property type="match status" value="1"/>
</dbReference>
<dbReference type="FunFam" id="3.40.1690.10:FF:000001">
    <property type="entry name" value="Flagellar biosynthetic protein FlhB"/>
    <property type="match status" value="1"/>
</dbReference>
<evidence type="ECO:0000256" key="1">
    <source>
        <dbReference type="ARBA" id="ARBA00004651"/>
    </source>
</evidence>
<dbReference type="Gene3D" id="6.10.250.2080">
    <property type="match status" value="1"/>
</dbReference>
<feature type="region of interest" description="Disordered" evidence="13">
    <location>
        <begin position="1"/>
        <end position="27"/>
    </location>
</feature>
<feature type="region of interest" description="Disordered" evidence="13">
    <location>
        <begin position="360"/>
        <end position="394"/>
    </location>
</feature>
<evidence type="ECO:0000256" key="10">
    <source>
        <dbReference type="ARBA" id="ARBA00023136"/>
    </source>
</evidence>
<evidence type="ECO:0000256" key="8">
    <source>
        <dbReference type="ARBA" id="ARBA00022927"/>
    </source>
</evidence>
<dbReference type="EMBL" id="JAAGOH010000017">
    <property type="protein sequence ID" value="NDY92434.1"/>
    <property type="molecule type" value="Genomic_DNA"/>
</dbReference>
<reference evidence="15 16" key="1">
    <citation type="submission" date="2020-02" db="EMBL/GenBank/DDBJ databases">
        <title>Ideonella bacterium strain TBM-1.</title>
        <authorList>
            <person name="Chen W.-M."/>
        </authorList>
    </citation>
    <scope>NUCLEOTIDE SEQUENCE [LARGE SCALE GENOMIC DNA]</scope>
    <source>
        <strain evidence="15 16">TBM-1</strain>
    </source>
</reference>
<comment type="similarity">
    <text evidence="2">Belongs to the type III secretion exporter family.</text>
</comment>
<feature type="non-terminal residue" evidence="15">
    <location>
        <position position="394"/>
    </location>
</feature>
<sequence>MADSAQDRNLPASDKKKQKAREDGSLPRSRDLGHFLSLLIGGLALITGAGPLASWSRQLLEQALRFDRHTAVEPVRMGERFTELFLGALWIVLPLGLLMIAAGFLTALLAGGWNVSGKAVHPDFSRASPLAGVARLFSKQHLVDVAKMWIMAGVLGTVGAFYLRARWGALAGLLAEPLPSALAHLGLLLTDGFLLLLVVLGLWALIDVPLQNHLWLNRLKMSHEEVKQEHKEAEGSPQVKGRIKARMREMAKKRMLAVVPQADLVVMNPTHYAVALKYDEASGRAPMVVAKGTDALALKIREVAEDSRVPVLQSPPLARALYAHCELDREIPAVLFAAVAQVLAWVYRLRQDPAQRWTPPQVAVPADMDPHALGARPPSARDGRSAAAGPQAVA</sequence>
<organism evidence="15 16">
    <name type="scientific">Ideonella livida</name>
    <dbReference type="NCBI Taxonomy" id="2707176"/>
    <lineage>
        <taxon>Bacteria</taxon>
        <taxon>Pseudomonadati</taxon>
        <taxon>Pseudomonadota</taxon>
        <taxon>Betaproteobacteria</taxon>
        <taxon>Burkholderiales</taxon>
        <taxon>Sphaerotilaceae</taxon>
        <taxon>Ideonella</taxon>
    </lineage>
</organism>
<gene>
    <name evidence="15" type="ORF">G3A44_14690</name>
</gene>
<keyword evidence="5" id="KW-1003">Cell membrane</keyword>
<keyword evidence="11" id="KW-1006">Bacterial flagellum protein export</keyword>
<dbReference type="Proteomes" id="UP000484255">
    <property type="component" value="Unassembled WGS sequence"/>
</dbReference>
<evidence type="ECO:0000256" key="9">
    <source>
        <dbReference type="ARBA" id="ARBA00022989"/>
    </source>
</evidence>
<comment type="subcellular location">
    <subcellularLocation>
        <location evidence="1">Cell membrane</location>
        <topology evidence="1">Multi-pass membrane protein</topology>
    </subcellularLocation>
</comment>
<evidence type="ECO:0000256" key="11">
    <source>
        <dbReference type="ARBA" id="ARBA00023225"/>
    </source>
</evidence>
<accession>A0A7C9PJ28</accession>
<dbReference type="PANTHER" id="PTHR30531:SF12">
    <property type="entry name" value="FLAGELLAR BIOSYNTHETIC PROTEIN FLHB"/>
    <property type="match status" value="1"/>
</dbReference>
<evidence type="ECO:0000256" key="14">
    <source>
        <dbReference type="SAM" id="Phobius"/>
    </source>
</evidence>
<keyword evidence="10 14" id="KW-0472">Membrane</keyword>
<dbReference type="RefSeq" id="WP_163458303.1">
    <property type="nucleotide sequence ID" value="NZ_JAAGOH010000017.1"/>
</dbReference>
<name>A0A7C9PJ28_9BURK</name>
<keyword evidence="7" id="KW-1005">Bacterial flagellum biogenesis</keyword>
<dbReference type="InterPro" id="IPR029025">
    <property type="entry name" value="T3SS_substrate_exporter_C"/>
</dbReference>
<dbReference type="GO" id="GO:0005886">
    <property type="term" value="C:plasma membrane"/>
    <property type="evidence" value="ECO:0007669"/>
    <property type="project" value="UniProtKB-SubCell"/>
</dbReference>
<dbReference type="GO" id="GO:0009306">
    <property type="term" value="P:protein secretion"/>
    <property type="evidence" value="ECO:0007669"/>
    <property type="project" value="InterPro"/>
</dbReference>
<keyword evidence="15" id="KW-0966">Cell projection</keyword>
<evidence type="ECO:0000256" key="2">
    <source>
        <dbReference type="ARBA" id="ARBA00010690"/>
    </source>
</evidence>
<dbReference type="PANTHER" id="PTHR30531">
    <property type="entry name" value="FLAGELLAR BIOSYNTHETIC PROTEIN FLHB"/>
    <property type="match status" value="1"/>
</dbReference>
<evidence type="ECO:0000313" key="16">
    <source>
        <dbReference type="Proteomes" id="UP000484255"/>
    </source>
</evidence>
<feature type="transmembrane region" description="Helical" evidence="14">
    <location>
        <begin position="185"/>
        <end position="206"/>
    </location>
</feature>
<keyword evidence="16" id="KW-1185">Reference proteome</keyword>
<comment type="caution">
    <text evidence="15">The sequence shown here is derived from an EMBL/GenBank/DDBJ whole genome shotgun (WGS) entry which is preliminary data.</text>
</comment>
<feature type="transmembrane region" description="Helical" evidence="14">
    <location>
        <begin position="146"/>
        <end position="165"/>
    </location>
</feature>
<keyword evidence="15" id="KW-0969">Cilium</keyword>
<evidence type="ECO:0000256" key="6">
    <source>
        <dbReference type="ARBA" id="ARBA00022692"/>
    </source>
</evidence>
<protein>
    <recommendedName>
        <fullName evidence="3">Flagellar biosynthetic protein FlhB</fullName>
    </recommendedName>
</protein>
<evidence type="ECO:0000256" key="4">
    <source>
        <dbReference type="ARBA" id="ARBA00022448"/>
    </source>
</evidence>
<evidence type="ECO:0000256" key="5">
    <source>
        <dbReference type="ARBA" id="ARBA00022475"/>
    </source>
</evidence>
<comment type="function">
    <text evidence="12">Required for formation of the rod structure in the basal body of the flagellar apparatus. Together with FliI and FliH, may constitute the export apparatus of flagellin.</text>
</comment>
<evidence type="ECO:0000313" key="15">
    <source>
        <dbReference type="EMBL" id="NDY92434.1"/>
    </source>
</evidence>
<dbReference type="InterPro" id="IPR006135">
    <property type="entry name" value="T3SS_substrate_exporter"/>
</dbReference>
<keyword evidence="4" id="KW-0813">Transport</keyword>
<evidence type="ECO:0000256" key="3">
    <source>
        <dbReference type="ARBA" id="ARBA00021622"/>
    </source>
</evidence>
<feature type="transmembrane region" description="Helical" evidence="14">
    <location>
        <begin position="35"/>
        <end position="55"/>
    </location>
</feature>
<dbReference type="AlphaFoldDB" id="A0A7C9PJ28"/>
<dbReference type="Pfam" id="PF01312">
    <property type="entry name" value="Bac_export_2"/>
    <property type="match status" value="1"/>
</dbReference>
<keyword evidence="8" id="KW-0653">Protein transport</keyword>
<evidence type="ECO:0000256" key="12">
    <source>
        <dbReference type="ARBA" id="ARBA00025078"/>
    </source>
</evidence>
<keyword evidence="9 14" id="KW-1133">Transmembrane helix</keyword>
<keyword evidence="15" id="KW-0282">Flagellum</keyword>
<feature type="transmembrane region" description="Helical" evidence="14">
    <location>
        <begin position="84"/>
        <end position="110"/>
    </location>
</feature>
<dbReference type="SUPFAM" id="SSF160544">
    <property type="entry name" value="EscU C-terminal domain-like"/>
    <property type="match status" value="1"/>
</dbReference>
<dbReference type="PRINTS" id="PR00950">
    <property type="entry name" value="TYPE3IMSPROT"/>
</dbReference>
<evidence type="ECO:0000256" key="13">
    <source>
        <dbReference type="SAM" id="MobiDB-lite"/>
    </source>
</evidence>
<keyword evidence="6 14" id="KW-0812">Transmembrane</keyword>
<evidence type="ECO:0000256" key="7">
    <source>
        <dbReference type="ARBA" id="ARBA00022795"/>
    </source>
</evidence>
<dbReference type="GO" id="GO:0044781">
    <property type="term" value="P:bacterial-type flagellum organization"/>
    <property type="evidence" value="ECO:0007669"/>
    <property type="project" value="UniProtKB-KW"/>
</dbReference>
<proteinExistence type="inferred from homology"/>